<evidence type="ECO:0008006" key="3">
    <source>
        <dbReference type="Google" id="ProtNLM"/>
    </source>
</evidence>
<name>A0A4Y7PII6_9AGAM</name>
<proteinExistence type="predicted"/>
<organism evidence="1 2">
    <name type="scientific">Rickenella mellea</name>
    <dbReference type="NCBI Taxonomy" id="50990"/>
    <lineage>
        <taxon>Eukaryota</taxon>
        <taxon>Fungi</taxon>
        <taxon>Dikarya</taxon>
        <taxon>Basidiomycota</taxon>
        <taxon>Agaricomycotina</taxon>
        <taxon>Agaricomycetes</taxon>
        <taxon>Hymenochaetales</taxon>
        <taxon>Rickenellaceae</taxon>
        <taxon>Rickenella</taxon>
    </lineage>
</organism>
<evidence type="ECO:0000313" key="1">
    <source>
        <dbReference type="EMBL" id="TDL14801.1"/>
    </source>
</evidence>
<keyword evidence="2" id="KW-1185">Reference proteome</keyword>
<protein>
    <recommendedName>
        <fullName evidence="3">PB1 domain-containing protein</fullName>
    </recommendedName>
</protein>
<sequence length="122" mass="13559">MAVCARTNAILVNTPSTRAPSAYGGSSSGSVRMRLTRKGTVSRSRTFSGYAEEEEEGHVGGEGLFEHVTIRVKLHYDDHIRGMTLTLDRFYDPVCQKCRREGISMKFQDEDGGKITLRDDAD</sequence>
<dbReference type="SUPFAM" id="SSF54277">
    <property type="entry name" value="CAD &amp; PB1 domains"/>
    <property type="match status" value="1"/>
</dbReference>
<gene>
    <name evidence="1" type="ORF">BD410DRAFT_167185</name>
</gene>
<accession>A0A4Y7PII6</accession>
<dbReference type="OrthoDB" id="9450131at2759"/>
<dbReference type="Proteomes" id="UP000294933">
    <property type="component" value="Unassembled WGS sequence"/>
</dbReference>
<reference evidence="1 2" key="1">
    <citation type="submission" date="2018-06" db="EMBL/GenBank/DDBJ databases">
        <title>A transcriptomic atlas of mushroom development highlights an independent origin of complex multicellularity.</title>
        <authorList>
            <consortium name="DOE Joint Genome Institute"/>
            <person name="Krizsan K."/>
            <person name="Almasi E."/>
            <person name="Merenyi Z."/>
            <person name="Sahu N."/>
            <person name="Viragh M."/>
            <person name="Koszo T."/>
            <person name="Mondo S."/>
            <person name="Kiss B."/>
            <person name="Balint B."/>
            <person name="Kues U."/>
            <person name="Barry K."/>
            <person name="Hegedus J.C."/>
            <person name="Henrissat B."/>
            <person name="Johnson J."/>
            <person name="Lipzen A."/>
            <person name="Ohm R."/>
            <person name="Nagy I."/>
            <person name="Pangilinan J."/>
            <person name="Yan J."/>
            <person name="Xiong Y."/>
            <person name="Grigoriev I.V."/>
            <person name="Hibbett D.S."/>
            <person name="Nagy L.G."/>
        </authorList>
    </citation>
    <scope>NUCLEOTIDE SEQUENCE [LARGE SCALE GENOMIC DNA]</scope>
    <source>
        <strain evidence="1 2">SZMC22713</strain>
    </source>
</reference>
<evidence type="ECO:0000313" key="2">
    <source>
        <dbReference type="Proteomes" id="UP000294933"/>
    </source>
</evidence>
<dbReference type="AlphaFoldDB" id="A0A4Y7PII6"/>
<dbReference type="VEuPathDB" id="FungiDB:BD410DRAFT_167185"/>
<dbReference type="STRING" id="50990.A0A4Y7PII6"/>
<dbReference type="Gene3D" id="3.10.20.90">
    <property type="entry name" value="Phosphatidylinositol 3-kinase Catalytic Subunit, Chain A, domain 1"/>
    <property type="match status" value="1"/>
</dbReference>
<dbReference type="EMBL" id="ML170307">
    <property type="protein sequence ID" value="TDL14801.1"/>
    <property type="molecule type" value="Genomic_DNA"/>
</dbReference>